<accession>A0A1H6EAV8</accession>
<gene>
    <name evidence="2" type="ORF">SAMN05216223_12926</name>
</gene>
<proteinExistence type="predicted"/>
<evidence type="ECO:0000313" key="3">
    <source>
        <dbReference type="Proteomes" id="UP000236754"/>
    </source>
</evidence>
<name>A0A1H6EAV8_9ACTN</name>
<keyword evidence="3" id="KW-1185">Reference proteome</keyword>
<reference evidence="2 3" key="1">
    <citation type="submission" date="2016-10" db="EMBL/GenBank/DDBJ databases">
        <authorList>
            <person name="de Groot N.N."/>
        </authorList>
    </citation>
    <scope>NUCLEOTIDE SEQUENCE [LARGE SCALE GENOMIC DNA]</scope>
    <source>
        <strain evidence="2 3">CGMCC 4.2023</strain>
    </source>
</reference>
<feature type="region of interest" description="Disordered" evidence="1">
    <location>
        <begin position="142"/>
        <end position="173"/>
    </location>
</feature>
<dbReference type="AlphaFoldDB" id="A0A1H6EAV8"/>
<feature type="compositionally biased region" description="Low complexity" evidence="1">
    <location>
        <begin position="158"/>
        <end position="173"/>
    </location>
</feature>
<sequence>MRRSRWITVGAAGAVAVGILVAVLVHQADGPSANDAEPPPLGAHKADVQRIVVVPDGNPMGHTGGIQLPDGRSVAFNVVTSDLIKPAPGPHEAELALEQDALERDDSQSDWHLVKAGDVITEYGIRVKVLKIWRMPNPDHDAMDLQADPLPTPPPTPVVTIPSTPATASPSTS</sequence>
<organism evidence="2 3">
    <name type="scientific">Actinacidiphila yanglinensis</name>
    <dbReference type="NCBI Taxonomy" id="310779"/>
    <lineage>
        <taxon>Bacteria</taxon>
        <taxon>Bacillati</taxon>
        <taxon>Actinomycetota</taxon>
        <taxon>Actinomycetes</taxon>
        <taxon>Kitasatosporales</taxon>
        <taxon>Streptomycetaceae</taxon>
        <taxon>Actinacidiphila</taxon>
    </lineage>
</organism>
<evidence type="ECO:0000256" key="1">
    <source>
        <dbReference type="SAM" id="MobiDB-lite"/>
    </source>
</evidence>
<dbReference type="Proteomes" id="UP000236754">
    <property type="component" value="Unassembled WGS sequence"/>
</dbReference>
<protein>
    <submittedName>
        <fullName evidence="2">Uncharacterized protein</fullName>
    </submittedName>
</protein>
<evidence type="ECO:0000313" key="2">
    <source>
        <dbReference type="EMBL" id="SEG94054.1"/>
    </source>
</evidence>
<dbReference type="EMBL" id="FNVU01000029">
    <property type="protein sequence ID" value="SEG94054.1"/>
    <property type="molecule type" value="Genomic_DNA"/>
</dbReference>